<protein>
    <submittedName>
        <fullName evidence="1">Uncharacterized protein</fullName>
    </submittedName>
</protein>
<organism evidence="1 2">
    <name type="scientific">Vararia minispora EC-137</name>
    <dbReference type="NCBI Taxonomy" id="1314806"/>
    <lineage>
        <taxon>Eukaryota</taxon>
        <taxon>Fungi</taxon>
        <taxon>Dikarya</taxon>
        <taxon>Basidiomycota</taxon>
        <taxon>Agaricomycotina</taxon>
        <taxon>Agaricomycetes</taxon>
        <taxon>Russulales</taxon>
        <taxon>Lachnocladiaceae</taxon>
        <taxon>Vararia</taxon>
    </lineage>
</organism>
<name>A0ACB8QXW0_9AGAM</name>
<proteinExistence type="predicted"/>
<dbReference type="EMBL" id="MU273469">
    <property type="protein sequence ID" value="KAI0036689.1"/>
    <property type="molecule type" value="Genomic_DNA"/>
</dbReference>
<evidence type="ECO:0000313" key="2">
    <source>
        <dbReference type="Proteomes" id="UP000814128"/>
    </source>
</evidence>
<evidence type="ECO:0000313" key="1">
    <source>
        <dbReference type="EMBL" id="KAI0036689.1"/>
    </source>
</evidence>
<sequence>MPVWNGCFSEVNASTAAIPRLTLSCLQLALYKSSEHLRPLQGYVVPTVIAAHLSDKSHNVAMEPPHPIWWFEASSSIPDVLKAKIVVAYQRIHAQGVLHGDVALRHMLIGAD</sequence>
<feature type="non-terminal residue" evidence="1">
    <location>
        <position position="112"/>
    </location>
</feature>
<reference evidence="1" key="2">
    <citation type="journal article" date="2022" name="New Phytol.">
        <title>Evolutionary transition to the ectomycorrhizal habit in the genomes of a hyperdiverse lineage of mushroom-forming fungi.</title>
        <authorList>
            <person name="Looney B."/>
            <person name="Miyauchi S."/>
            <person name="Morin E."/>
            <person name="Drula E."/>
            <person name="Courty P.E."/>
            <person name="Kohler A."/>
            <person name="Kuo A."/>
            <person name="LaButti K."/>
            <person name="Pangilinan J."/>
            <person name="Lipzen A."/>
            <person name="Riley R."/>
            <person name="Andreopoulos W."/>
            <person name="He G."/>
            <person name="Johnson J."/>
            <person name="Nolan M."/>
            <person name="Tritt A."/>
            <person name="Barry K.W."/>
            <person name="Grigoriev I.V."/>
            <person name="Nagy L.G."/>
            <person name="Hibbett D."/>
            <person name="Henrissat B."/>
            <person name="Matheny P.B."/>
            <person name="Labbe J."/>
            <person name="Martin F.M."/>
        </authorList>
    </citation>
    <scope>NUCLEOTIDE SEQUENCE</scope>
    <source>
        <strain evidence="1">EC-137</strain>
    </source>
</reference>
<accession>A0ACB8QXW0</accession>
<dbReference type="Proteomes" id="UP000814128">
    <property type="component" value="Unassembled WGS sequence"/>
</dbReference>
<keyword evidence="2" id="KW-1185">Reference proteome</keyword>
<reference evidence="1" key="1">
    <citation type="submission" date="2021-02" db="EMBL/GenBank/DDBJ databases">
        <authorList>
            <consortium name="DOE Joint Genome Institute"/>
            <person name="Ahrendt S."/>
            <person name="Looney B.P."/>
            <person name="Miyauchi S."/>
            <person name="Morin E."/>
            <person name="Drula E."/>
            <person name="Courty P.E."/>
            <person name="Chicoki N."/>
            <person name="Fauchery L."/>
            <person name="Kohler A."/>
            <person name="Kuo A."/>
            <person name="Labutti K."/>
            <person name="Pangilinan J."/>
            <person name="Lipzen A."/>
            <person name="Riley R."/>
            <person name="Andreopoulos W."/>
            <person name="He G."/>
            <person name="Johnson J."/>
            <person name="Barry K.W."/>
            <person name="Grigoriev I.V."/>
            <person name="Nagy L."/>
            <person name="Hibbett D."/>
            <person name="Henrissat B."/>
            <person name="Matheny P.B."/>
            <person name="Labbe J."/>
            <person name="Martin F."/>
        </authorList>
    </citation>
    <scope>NUCLEOTIDE SEQUENCE</scope>
    <source>
        <strain evidence="1">EC-137</strain>
    </source>
</reference>
<gene>
    <name evidence="1" type="ORF">K488DRAFT_40545</name>
</gene>
<comment type="caution">
    <text evidence="1">The sequence shown here is derived from an EMBL/GenBank/DDBJ whole genome shotgun (WGS) entry which is preliminary data.</text>
</comment>